<dbReference type="Pfam" id="PF06283">
    <property type="entry name" value="ThuA"/>
    <property type="match status" value="1"/>
</dbReference>
<keyword evidence="3" id="KW-1185">Reference proteome</keyword>
<protein>
    <recommendedName>
        <fullName evidence="1">ThuA-like domain-containing protein</fullName>
    </recommendedName>
</protein>
<reference evidence="2 3" key="1">
    <citation type="submission" date="2020-04" db="EMBL/GenBank/DDBJ databases">
        <title>Paenibacillus algicola sp. nov., a novel marine bacterium producing alginate lyase.</title>
        <authorList>
            <person name="Huang H."/>
        </authorList>
    </citation>
    <scope>NUCLEOTIDE SEQUENCE [LARGE SCALE GENOMIC DNA]</scope>
    <source>
        <strain evidence="2 3">L7-75</strain>
    </source>
</reference>
<dbReference type="SUPFAM" id="SSF52317">
    <property type="entry name" value="Class I glutamine amidotransferase-like"/>
    <property type="match status" value="1"/>
</dbReference>
<dbReference type="InterPro" id="IPR029062">
    <property type="entry name" value="Class_I_gatase-like"/>
</dbReference>
<dbReference type="InterPro" id="IPR029010">
    <property type="entry name" value="ThuA-like"/>
</dbReference>
<dbReference type="PANTHER" id="PTHR40469">
    <property type="entry name" value="SECRETED GLYCOSYL HYDROLASE"/>
    <property type="match status" value="1"/>
</dbReference>
<evidence type="ECO:0000313" key="2">
    <source>
        <dbReference type="EMBL" id="NMO97340.1"/>
    </source>
</evidence>
<name>A0A848MB04_PAELE</name>
<sequence length="242" mass="26494">MRRALIVWGGWDGHEPEQVAGIFENILKEHGFQVEVSDTLDAFQDGARLKELDLIVPVWTMGEIPGEYVKNVSEAVQAGTGLAGCHGGMCDAFRTNVDWQFMTGGQWVAHPGNDGVEYTVEIKHSSSPLVEGMSHFAVKSEQYYLHVDPAVEVLATTRFPTADGPHRLNSPVDMPVVWTKRWGTGRVYYNALGHHADIVDMPEVRELMTRGLLWAAGGKNTPEAIEAAGGPSSYSGMDDSQV</sequence>
<dbReference type="Proteomes" id="UP000565468">
    <property type="component" value="Unassembled WGS sequence"/>
</dbReference>
<evidence type="ECO:0000259" key="1">
    <source>
        <dbReference type="Pfam" id="PF06283"/>
    </source>
</evidence>
<proteinExistence type="predicted"/>
<gene>
    <name evidence="2" type="ORF">HII30_16360</name>
</gene>
<accession>A0A848MB04</accession>
<dbReference type="EMBL" id="JABBPN010000017">
    <property type="protein sequence ID" value="NMO97340.1"/>
    <property type="molecule type" value="Genomic_DNA"/>
</dbReference>
<organism evidence="2 3">
    <name type="scientific">Paenibacillus lemnae</name>
    <dbReference type="NCBI Taxonomy" id="1330551"/>
    <lineage>
        <taxon>Bacteria</taxon>
        <taxon>Bacillati</taxon>
        <taxon>Bacillota</taxon>
        <taxon>Bacilli</taxon>
        <taxon>Bacillales</taxon>
        <taxon>Paenibacillaceae</taxon>
        <taxon>Paenibacillus</taxon>
    </lineage>
</organism>
<evidence type="ECO:0000313" key="3">
    <source>
        <dbReference type="Proteomes" id="UP000565468"/>
    </source>
</evidence>
<dbReference type="Gene3D" id="3.40.50.880">
    <property type="match status" value="1"/>
</dbReference>
<feature type="domain" description="ThuA-like" evidence="1">
    <location>
        <begin position="3"/>
        <end position="215"/>
    </location>
</feature>
<dbReference type="AlphaFoldDB" id="A0A848MB04"/>
<dbReference type="PANTHER" id="PTHR40469:SF2">
    <property type="entry name" value="GALACTOSE-BINDING DOMAIN-LIKE SUPERFAMILY PROTEIN"/>
    <property type="match status" value="1"/>
</dbReference>
<dbReference type="RefSeq" id="WP_169506174.1">
    <property type="nucleotide sequence ID" value="NZ_JABBPN010000017.1"/>
</dbReference>
<comment type="caution">
    <text evidence="2">The sequence shown here is derived from an EMBL/GenBank/DDBJ whole genome shotgun (WGS) entry which is preliminary data.</text>
</comment>